<proteinExistence type="predicted"/>
<keyword evidence="2" id="KW-1185">Reference proteome</keyword>
<dbReference type="Proteomes" id="UP001186974">
    <property type="component" value="Unassembled WGS sequence"/>
</dbReference>
<feature type="non-terminal residue" evidence="1">
    <location>
        <position position="234"/>
    </location>
</feature>
<protein>
    <submittedName>
        <fullName evidence="1">Uncharacterized protein</fullName>
    </submittedName>
</protein>
<comment type="caution">
    <text evidence="1">The sequence shown here is derived from an EMBL/GenBank/DDBJ whole genome shotgun (WGS) entry which is preliminary data.</text>
</comment>
<gene>
    <name evidence="1" type="ORF">LTS18_013926</name>
</gene>
<name>A0ACC3CWG2_9PEZI</name>
<evidence type="ECO:0000313" key="1">
    <source>
        <dbReference type="EMBL" id="KAK3045376.1"/>
    </source>
</evidence>
<accession>A0ACC3CWG2</accession>
<evidence type="ECO:0000313" key="2">
    <source>
        <dbReference type="Proteomes" id="UP001186974"/>
    </source>
</evidence>
<reference evidence="1" key="1">
    <citation type="submission" date="2024-09" db="EMBL/GenBank/DDBJ databases">
        <title>Black Yeasts Isolated from many extreme environments.</title>
        <authorList>
            <person name="Coleine C."/>
            <person name="Stajich J.E."/>
            <person name="Selbmann L."/>
        </authorList>
    </citation>
    <scope>NUCLEOTIDE SEQUENCE</scope>
    <source>
        <strain evidence="1">CCFEE 5737</strain>
    </source>
</reference>
<organism evidence="1 2">
    <name type="scientific">Coniosporium uncinatum</name>
    <dbReference type="NCBI Taxonomy" id="93489"/>
    <lineage>
        <taxon>Eukaryota</taxon>
        <taxon>Fungi</taxon>
        <taxon>Dikarya</taxon>
        <taxon>Ascomycota</taxon>
        <taxon>Pezizomycotina</taxon>
        <taxon>Dothideomycetes</taxon>
        <taxon>Dothideomycetes incertae sedis</taxon>
        <taxon>Coniosporium</taxon>
    </lineage>
</organism>
<dbReference type="EMBL" id="JAWDJW010010707">
    <property type="protein sequence ID" value="KAK3045376.1"/>
    <property type="molecule type" value="Genomic_DNA"/>
</dbReference>
<sequence length="234" mass="25066">MPSPPKRKPDALPLSEQLQKGVPDAGQFENIPKIKRIAGDSAGPRVKGKVVIVTGCNSAMGIGRASAHQFAHNGARAVFICDFAKENLETHKRELNSLYPSVDIHVRQFDAADEPSVKAVVEEALQKYGRLDIFFANAGISSMKVFYEASGDEFMNMMRVNVKSVFLAAKYASQAMLKTSDSKPYPSGSIIGTASVAGLRSNAGPTDYSASKAAVISLMQSCAYQLSGTGIRCN</sequence>